<reference evidence="3" key="1">
    <citation type="journal article" date="2020" name="Stud. Mycol.">
        <title>101 Dothideomycetes genomes: a test case for predicting lifestyles and emergence of pathogens.</title>
        <authorList>
            <person name="Haridas S."/>
            <person name="Albert R."/>
            <person name="Binder M."/>
            <person name="Bloem J."/>
            <person name="Labutti K."/>
            <person name="Salamov A."/>
            <person name="Andreopoulos B."/>
            <person name="Baker S."/>
            <person name="Barry K."/>
            <person name="Bills G."/>
            <person name="Bluhm B."/>
            <person name="Cannon C."/>
            <person name="Castanera R."/>
            <person name="Culley D."/>
            <person name="Daum C."/>
            <person name="Ezra D."/>
            <person name="Gonzalez J."/>
            <person name="Henrissat B."/>
            <person name="Kuo A."/>
            <person name="Liang C."/>
            <person name="Lipzen A."/>
            <person name="Lutzoni F."/>
            <person name="Magnuson J."/>
            <person name="Mondo S."/>
            <person name="Nolan M."/>
            <person name="Ohm R."/>
            <person name="Pangilinan J."/>
            <person name="Park H.-J."/>
            <person name="Ramirez L."/>
            <person name="Alfaro M."/>
            <person name="Sun H."/>
            <person name="Tritt A."/>
            <person name="Yoshinaga Y."/>
            <person name="Zwiers L.-H."/>
            <person name="Turgeon B."/>
            <person name="Goodwin S."/>
            <person name="Spatafora J."/>
            <person name="Crous P."/>
            <person name="Grigoriev I."/>
        </authorList>
    </citation>
    <scope>NUCLEOTIDE SEQUENCE</scope>
    <source>
        <strain evidence="3">CBS 122368</strain>
    </source>
</reference>
<feature type="non-terminal residue" evidence="3">
    <location>
        <position position="159"/>
    </location>
</feature>
<protein>
    <recommendedName>
        <fullName evidence="2">DUF7730 domain-containing protein</fullName>
    </recommendedName>
</protein>
<dbReference type="InterPro" id="IPR056632">
    <property type="entry name" value="DUF7730"/>
</dbReference>
<dbReference type="AlphaFoldDB" id="A0A6A6ITA8"/>
<sequence>MAPRKPKAKSPPAAPKNQSRNRVTRGKYPKVRRHKNGLLDVTRKTGKYLQIAKRNQQESPLLQLPPEIRNRIYEYVLGGRTVHITKKPYRPAEGKLLSVSGNEKHFLSFLAVSRRLYAETAVLPYKLNTFSAHDPGVLREWLANLLPARRDAVASIRLR</sequence>
<evidence type="ECO:0000259" key="2">
    <source>
        <dbReference type="Pfam" id="PF24864"/>
    </source>
</evidence>
<keyword evidence="4" id="KW-1185">Reference proteome</keyword>
<accession>A0A6A6ITA8</accession>
<dbReference type="EMBL" id="ML987191">
    <property type="protein sequence ID" value="KAF2253549.1"/>
    <property type="molecule type" value="Genomic_DNA"/>
</dbReference>
<evidence type="ECO:0000313" key="3">
    <source>
        <dbReference type="EMBL" id="KAF2253549.1"/>
    </source>
</evidence>
<dbReference type="RefSeq" id="XP_033688553.1">
    <property type="nucleotide sequence ID" value="XM_033822665.1"/>
</dbReference>
<dbReference type="Pfam" id="PF24864">
    <property type="entry name" value="DUF7730"/>
    <property type="match status" value="1"/>
</dbReference>
<feature type="compositionally biased region" description="Basic residues" evidence="1">
    <location>
        <begin position="22"/>
        <end position="36"/>
    </location>
</feature>
<dbReference type="PANTHER" id="PTHR38790:SF4">
    <property type="entry name" value="2EXR DOMAIN-CONTAINING PROTEIN"/>
    <property type="match status" value="1"/>
</dbReference>
<name>A0A6A6ITA8_9PLEO</name>
<feature type="region of interest" description="Disordered" evidence="1">
    <location>
        <begin position="1"/>
        <end position="37"/>
    </location>
</feature>
<proteinExistence type="predicted"/>
<evidence type="ECO:0000256" key="1">
    <source>
        <dbReference type="SAM" id="MobiDB-lite"/>
    </source>
</evidence>
<dbReference type="GeneID" id="54575995"/>
<dbReference type="OrthoDB" id="5413827at2759"/>
<gene>
    <name evidence="3" type="ORF">BU26DRAFT_387494</name>
</gene>
<feature type="domain" description="DUF7730" evidence="2">
    <location>
        <begin position="55"/>
        <end position="90"/>
    </location>
</feature>
<organism evidence="3 4">
    <name type="scientific">Trematosphaeria pertusa</name>
    <dbReference type="NCBI Taxonomy" id="390896"/>
    <lineage>
        <taxon>Eukaryota</taxon>
        <taxon>Fungi</taxon>
        <taxon>Dikarya</taxon>
        <taxon>Ascomycota</taxon>
        <taxon>Pezizomycotina</taxon>
        <taxon>Dothideomycetes</taxon>
        <taxon>Pleosporomycetidae</taxon>
        <taxon>Pleosporales</taxon>
        <taxon>Massarineae</taxon>
        <taxon>Trematosphaeriaceae</taxon>
        <taxon>Trematosphaeria</taxon>
    </lineage>
</organism>
<dbReference type="PANTHER" id="PTHR38790">
    <property type="entry name" value="2EXR DOMAIN-CONTAINING PROTEIN-RELATED"/>
    <property type="match status" value="1"/>
</dbReference>
<evidence type="ECO:0000313" key="4">
    <source>
        <dbReference type="Proteomes" id="UP000800094"/>
    </source>
</evidence>
<dbReference type="Proteomes" id="UP000800094">
    <property type="component" value="Unassembled WGS sequence"/>
</dbReference>